<dbReference type="GO" id="GO:0051287">
    <property type="term" value="F:NAD binding"/>
    <property type="evidence" value="ECO:0007669"/>
    <property type="project" value="InterPro"/>
</dbReference>
<reference evidence="2" key="1">
    <citation type="submission" date="2018-05" db="EMBL/GenBank/DDBJ databases">
        <authorList>
            <person name="Lanie J.A."/>
            <person name="Ng W.-L."/>
            <person name="Kazmierczak K.M."/>
            <person name="Andrzejewski T.M."/>
            <person name="Davidsen T.M."/>
            <person name="Wayne K.J."/>
            <person name="Tettelin H."/>
            <person name="Glass J.I."/>
            <person name="Rusch D."/>
            <person name="Podicherti R."/>
            <person name="Tsui H.-C.T."/>
            <person name="Winkler M.E."/>
        </authorList>
    </citation>
    <scope>NUCLEOTIDE SEQUENCE</scope>
</reference>
<proteinExistence type="predicted"/>
<dbReference type="PANTHER" id="PTHR43750">
    <property type="entry name" value="UDP-GLUCOSE 6-DEHYDROGENASE TUAD"/>
    <property type="match status" value="1"/>
</dbReference>
<dbReference type="SUPFAM" id="SSF51735">
    <property type="entry name" value="NAD(P)-binding Rossmann-fold domains"/>
    <property type="match status" value="1"/>
</dbReference>
<accession>A0A382KHQ0</accession>
<dbReference type="InterPro" id="IPR017476">
    <property type="entry name" value="UDP-Glc/GDP-Man"/>
</dbReference>
<evidence type="ECO:0000313" key="2">
    <source>
        <dbReference type="EMBL" id="SVC23626.1"/>
    </source>
</evidence>
<dbReference type="Gene3D" id="3.40.50.720">
    <property type="entry name" value="NAD(P)-binding Rossmann-like Domain"/>
    <property type="match status" value="1"/>
</dbReference>
<dbReference type="InterPro" id="IPR001732">
    <property type="entry name" value="UDP-Glc/GDP-Man_DH_N"/>
</dbReference>
<dbReference type="PIRSF" id="PIRSF500134">
    <property type="entry name" value="UDPglc_DH_bac"/>
    <property type="match status" value="1"/>
</dbReference>
<dbReference type="PROSITE" id="PS51257">
    <property type="entry name" value="PROKAR_LIPOPROTEIN"/>
    <property type="match status" value="1"/>
</dbReference>
<gene>
    <name evidence="2" type="ORF">METZ01_LOCUS276480</name>
</gene>
<dbReference type="GO" id="GO:0003979">
    <property type="term" value="F:UDP-glucose 6-dehydrogenase activity"/>
    <property type="evidence" value="ECO:0007669"/>
    <property type="project" value="InterPro"/>
</dbReference>
<dbReference type="PANTHER" id="PTHR43750:SF3">
    <property type="entry name" value="UDP-GLUCOSE 6-DEHYDROGENASE TUAD"/>
    <property type="match status" value="1"/>
</dbReference>
<dbReference type="PIRSF" id="PIRSF000124">
    <property type="entry name" value="UDPglc_GDPman_dh"/>
    <property type="match status" value="1"/>
</dbReference>
<dbReference type="EMBL" id="UINC01080569">
    <property type="protein sequence ID" value="SVC23626.1"/>
    <property type="molecule type" value="Genomic_DNA"/>
</dbReference>
<dbReference type="InterPro" id="IPR028357">
    <property type="entry name" value="UDPglc_DH_bac"/>
</dbReference>
<sequence>MKHMQIAVIGTGYVGLVSGACFADFGIKVTCADIDERKIRQLKAGEIPFYEPGLFEKIQTNVEQGRLGFTTDVAAAIRDALVIIIAVGTPANRDGTPNLEAIEAVAREIGRNLTSYKVVVKKSTVPPQTGDRLRSIIEAEANEDIEFDVVSNPEFLREGSAIEDFMRPDRVVIGAESERAVGIMKELYSPLYLIETPFVITDVAT</sequence>
<feature type="domain" description="UDP-glucose/GDP-mannose dehydrogenase N-terminal" evidence="1">
    <location>
        <begin position="4"/>
        <end position="187"/>
    </location>
</feature>
<organism evidence="2">
    <name type="scientific">marine metagenome</name>
    <dbReference type="NCBI Taxonomy" id="408172"/>
    <lineage>
        <taxon>unclassified sequences</taxon>
        <taxon>metagenomes</taxon>
        <taxon>ecological metagenomes</taxon>
    </lineage>
</organism>
<name>A0A382KHQ0_9ZZZZ</name>
<dbReference type="GO" id="GO:0000271">
    <property type="term" value="P:polysaccharide biosynthetic process"/>
    <property type="evidence" value="ECO:0007669"/>
    <property type="project" value="InterPro"/>
</dbReference>
<protein>
    <recommendedName>
        <fullName evidence="1">UDP-glucose/GDP-mannose dehydrogenase N-terminal domain-containing protein</fullName>
    </recommendedName>
</protein>
<dbReference type="InterPro" id="IPR036291">
    <property type="entry name" value="NAD(P)-bd_dom_sf"/>
</dbReference>
<evidence type="ECO:0000259" key="1">
    <source>
        <dbReference type="Pfam" id="PF03721"/>
    </source>
</evidence>
<dbReference type="Pfam" id="PF03721">
    <property type="entry name" value="UDPG_MGDP_dh_N"/>
    <property type="match status" value="1"/>
</dbReference>
<feature type="non-terminal residue" evidence="2">
    <location>
        <position position="205"/>
    </location>
</feature>
<dbReference type="AlphaFoldDB" id="A0A382KHQ0"/>
<dbReference type="NCBIfam" id="TIGR03026">
    <property type="entry name" value="NDP-sugDHase"/>
    <property type="match status" value="1"/>
</dbReference>